<keyword evidence="2" id="KW-0863">Zinc-finger</keyword>
<gene>
    <name evidence="6" type="ORF">M9Y10_006284</name>
</gene>
<evidence type="ECO:0000256" key="4">
    <source>
        <dbReference type="PROSITE-ProRule" id="PRU00508"/>
    </source>
</evidence>
<feature type="zinc finger region" description="UBR-type" evidence="4">
    <location>
        <begin position="125"/>
        <end position="197"/>
    </location>
</feature>
<evidence type="ECO:0000313" key="6">
    <source>
        <dbReference type="EMBL" id="KAK8876098.1"/>
    </source>
</evidence>
<sequence>MKSTYDHISIPIDSKISLPEKFKLRFYDLNAKDSQPSNERIIKVELCTYTNTGNKMVCQKFFTCKTCRFTEDQCVCEVCARKCHTFHNISPLGFKEGYCSCGAGELRFRSQCNNKKLAQKPFVPGPCTINETGKYFKYQKFYKCLTCGFSENSGCCDACAKTCHLGHDLIYMGTVRSYCDCGYGEEPGCVPCKCVKAPNPNYQAPQ</sequence>
<organism evidence="6 7">
    <name type="scientific">Tritrichomonas musculus</name>
    <dbReference type="NCBI Taxonomy" id="1915356"/>
    <lineage>
        <taxon>Eukaryota</taxon>
        <taxon>Metamonada</taxon>
        <taxon>Parabasalia</taxon>
        <taxon>Tritrichomonadida</taxon>
        <taxon>Tritrichomonadidae</taxon>
        <taxon>Tritrichomonas</taxon>
    </lineage>
</organism>
<evidence type="ECO:0000313" key="7">
    <source>
        <dbReference type="Proteomes" id="UP001470230"/>
    </source>
</evidence>
<feature type="domain" description="UBR-type" evidence="5">
    <location>
        <begin position="125"/>
        <end position="197"/>
    </location>
</feature>
<dbReference type="PANTHER" id="PTHR21725:SF1">
    <property type="entry name" value="E3 UBIQUITIN-PROTEIN LIGASE UBR4"/>
    <property type="match status" value="1"/>
</dbReference>
<evidence type="ECO:0000256" key="1">
    <source>
        <dbReference type="ARBA" id="ARBA00022723"/>
    </source>
</evidence>
<comment type="caution">
    <text evidence="6">The sequence shown here is derived from an EMBL/GenBank/DDBJ whole genome shotgun (WGS) entry which is preliminary data.</text>
</comment>
<dbReference type="PANTHER" id="PTHR21725">
    <property type="entry name" value="E3 UBIQUITIN-PROTEIN LIGASE UBR4"/>
    <property type="match status" value="1"/>
</dbReference>
<evidence type="ECO:0000256" key="2">
    <source>
        <dbReference type="ARBA" id="ARBA00022771"/>
    </source>
</evidence>
<evidence type="ECO:0000259" key="5">
    <source>
        <dbReference type="PROSITE" id="PS51157"/>
    </source>
</evidence>
<dbReference type="Pfam" id="PF02207">
    <property type="entry name" value="zf-UBR"/>
    <property type="match status" value="2"/>
</dbReference>
<dbReference type="InterPro" id="IPR003126">
    <property type="entry name" value="Znf_UBR"/>
</dbReference>
<keyword evidence="1" id="KW-0479">Metal-binding</keyword>
<keyword evidence="3" id="KW-0862">Zinc</keyword>
<keyword evidence="7" id="KW-1185">Reference proteome</keyword>
<name>A0ABR2JFG9_9EUKA</name>
<dbReference type="PROSITE" id="PS51157">
    <property type="entry name" value="ZF_UBR"/>
    <property type="match status" value="1"/>
</dbReference>
<dbReference type="SMART" id="SM00396">
    <property type="entry name" value="ZnF_UBR1"/>
    <property type="match status" value="2"/>
</dbReference>
<proteinExistence type="predicted"/>
<reference evidence="6 7" key="1">
    <citation type="submission" date="2024-04" db="EMBL/GenBank/DDBJ databases">
        <title>Tritrichomonas musculus Genome.</title>
        <authorList>
            <person name="Alves-Ferreira E."/>
            <person name="Grigg M."/>
            <person name="Lorenzi H."/>
            <person name="Galac M."/>
        </authorList>
    </citation>
    <scope>NUCLEOTIDE SEQUENCE [LARGE SCALE GENOMIC DNA]</scope>
    <source>
        <strain evidence="6 7">EAF2021</strain>
    </source>
</reference>
<dbReference type="InterPro" id="IPR045189">
    <property type="entry name" value="UBR4-like"/>
</dbReference>
<evidence type="ECO:0000256" key="3">
    <source>
        <dbReference type="ARBA" id="ARBA00022833"/>
    </source>
</evidence>
<dbReference type="Proteomes" id="UP001470230">
    <property type="component" value="Unassembled WGS sequence"/>
</dbReference>
<dbReference type="EMBL" id="JAPFFF010000012">
    <property type="protein sequence ID" value="KAK8876098.1"/>
    <property type="molecule type" value="Genomic_DNA"/>
</dbReference>
<accession>A0ABR2JFG9</accession>
<protein>
    <recommendedName>
        <fullName evidence="5">UBR-type domain-containing protein</fullName>
    </recommendedName>
</protein>
<dbReference type="CDD" id="cd19671">
    <property type="entry name" value="UBR-box_UBR4_5_6_7"/>
    <property type="match status" value="1"/>
</dbReference>